<accession>A0A6J4I7K9</accession>
<reference evidence="2" key="1">
    <citation type="submission" date="2020-02" db="EMBL/GenBank/DDBJ databases">
        <authorList>
            <person name="Meier V. D."/>
        </authorList>
    </citation>
    <scope>NUCLEOTIDE SEQUENCE</scope>
    <source>
        <strain evidence="2">AVDCRST_MAG54</strain>
    </source>
</reference>
<gene>
    <name evidence="2" type="ORF">AVDCRST_MAG54-1612</name>
</gene>
<dbReference type="AlphaFoldDB" id="A0A6J4I7K9"/>
<feature type="non-terminal residue" evidence="2">
    <location>
        <position position="24"/>
    </location>
</feature>
<protein>
    <submittedName>
        <fullName evidence="2">Uncharacterized protein</fullName>
    </submittedName>
</protein>
<evidence type="ECO:0000313" key="2">
    <source>
        <dbReference type="EMBL" id="CAA9243362.1"/>
    </source>
</evidence>
<proteinExistence type="predicted"/>
<evidence type="ECO:0000256" key="1">
    <source>
        <dbReference type="SAM" id="MobiDB-lite"/>
    </source>
</evidence>
<sequence length="24" mass="2548">WPTRTGTATPTGTSPTRTGTSRTR</sequence>
<organism evidence="2">
    <name type="scientific">uncultured Actinomycetospora sp</name>
    <dbReference type="NCBI Taxonomy" id="1135996"/>
    <lineage>
        <taxon>Bacteria</taxon>
        <taxon>Bacillati</taxon>
        <taxon>Actinomycetota</taxon>
        <taxon>Actinomycetes</taxon>
        <taxon>Pseudonocardiales</taxon>
        <taxon>Pseudonocardiaceae</taxon>
        <taxon>Actinomycetospora</taxon>
        <taxon>environmental samples</taxon>
    </lineage>
</organism>
<feature type="region of interest" description="Disordered" evidence="1">
    <location>
        <begin position="1"/>
        <end position="24"/>
    </location>
</feature>
<dbReference type="EMBL" id="CADCTH010000219">
    <property type="protein sequence ID" value="CAA9243362.1"/>
    <property type="molecule type" value="Genomic_DNA"/>
</dbReference>
<name>A0A6J4I7K9_9PSEU</name>
<feature type="non-terminal residue" evidence="2">
    <location>
        <position position="1"/>
    </location>
</feature>